<keyword evidence="3" id="KW-1185">Reference proteome</keyword>
<dbReference type="Proteomes" id="UP000054538">
    <property type="component" value="Unassembled WGS sequence"/>
</dbReference>
<dbReference type="InParanoid" id="A0A0D0C7H0"/>
<evidence type="ECO:0000256" key="1">
    <source>
        <dbReference type="SAM" id="MobiDB-lite"/>
    </source>
</evidence>
<proteinExistence type="predicted"/>
<feature type="region of interest" description="Disordered" evidence="1">
    <location>
        <begin position="62"/>
        <end position="128"/>
    </location>
</feature>
<reference evidence="3" key="2">
    <citation type="submission" date="2015-01" db="EMBL/GenBank/DDBJ databases">
        <title>Evolutionary Origins and Diversification of the Mycorrhizal Mutualists.</title>
        <authorList>
            <consortium name="DOE Joint Genome Institute"/>
            <consortium name="Mycorrhizal Genomics Consortium"/>
            <person name="Kohler A."/>
            <person name="Kuo A."/>
            <person name="Nagy L.G."/>
            <person name="Floudas D."/>
            <person name="Copeland A."/>
            <person name="Barry K.W."/>
            <person name="Cichocki N."/>
            <person name="Veneault-Fourrey C."/>
            <person name="LaButti K."/>
            <person name="Lindquist E.A."/>
            <person name="Lipzen A."/>
            <person name="Lundell T."/>
            <person name="Morin E."/>
            <person name="Murat C."/>
            <person name="Riley R."/>
            <person name="Ohm R."/>
            <person name="Sun H."/>
            <person name="Tunlid A."/>
            <person name="Henrissat B."/>
            <person name="Grigoriev I.V."/>
            <person name="Hibbett D.S."/>
            <person name="Martin F."/>
        </authorList>
    </citation>
    <scope>NUCLEOTIDE SEQUENCE [LARGE SCALE GENOMIC DNA]</scope>
    <source>
        <strain evidence="3">Ve08.2h10</strain>
    </source>
</reference>
<sequence>MFGPWRLCLVPRSRTSQEPSFWYYVMHNNTVKWCRHSPHCYQFLKPKTRCRHHATANAAEMLPSDYSSNDDPQAAEILPSDVGNDDLDDSDSSGQSEWAPPMDINGPGYEDLPAPQADSERLRYGSRSHSRMEIQVPLPGHLSSEQESESGNSDFLSDCSNCEISGHLVFDEHEEASAQLEAELYDVIKRL</sequence>
<dbReference type="HOGENOM" id="CLU_1289313_0_0_1"/>
<dbReference type="EMBL" id="KN826434">
    <property type="protein sequence ID" value="KIK78912.1"/>
    <property type="molecule type" value="Genomic_DNA"/>
</dbReference>
<accession>A0A0D0C7H0</accession>
<evidence type="ECO:0000313" key="3">
    <source>
        <dbReference type="Proteomes" id="UP000054538"/>
    </source>
</evidence>
<gene>
    <name evidence="2" type="ORF">PAXRUDRAFT_771428</name>
</gene>
<evidence type="ECO:0000313" key="2">
    <source>
        <dbReference type="EMBL" id="KIK78912.1"/>
    </source>
</evidence>
<name>A0A0D0C7H0_9AGAM</name>
<dbReference type="AlphaFoldDB" id="A0A0D0C7H0"/>
<organism evidence="2 3">
    <name type="scientific">Paxillus rubicundulus Ve08.2h10</name>
    <dbReference type="NCBI Taxonomy" id="930991"/>
    <lineage>
        <taxon>Eukaryota</taxon>
        <taxon>Fungi</taxon>
        <taxon>Dikarya</taxon>
        <taxon>Basidiomycota</taxon>
        <taxon>Agaricomycotina</taxon>
        <taxon>Agaricomycetes</taxon>
        <taxon>Agaricomycetidae</taxon>
        <taxon>Boletales</taxon>
        <taxon>Paxilineae</taxon>
        <taxon>Paxillaceae</taxon>
        <taxon>Paxillus</taxon>
    </lineage>
</organism>
<reference evidence="2 3" key="1">
    <citation type="submission" date="2014-04" db="EMBL/GenBank/DDBJ databases">
        <authorList>
            <consortium name="DOE Joint Genome Institute"/>
            <person name="Kuo A."/>
            <person name="Kohler A."/>
            <person name="Jargeat P."/>
            <person name="Nagy L.G."/>
            <person name="Floudas D."/>
            <person name="Copeland A."/>
            <person name="Barry K.W."/>
            <person name="Cichocki N."/>
            <person name="Veneault-Fourrey C."/>
            <person name="LaButti K."/>
            <person name="Lindquist E.A."/>
            <person name="Lipzen A."/>
            <person name="Lundell T."/>
            <person name="Morin E."/>
            <person name="Murat C."/>
            <person name="Sun H."/>
            <person name="Tunlid A."/>
            <person name="Henrissat B."/>
            <person name="Grigoriev I.V."/>
            <person name="Hibbett D.S."/>
            <person name="Martin F."/>
            <person name="Nordberg H.P."/>
            <person name="Cantor M.N."/>
            <person name="Hua S.X."/>
        </authorList>
    </citation>
    <scope>NUCLEOTIDE SEQUENCE [LARGE SCALE GENOMIC DNA]</scope>
    <source>
        <strain evidence="2 3">Ve08.2h10</strain>
    </source>
</reference>
<protein>
    <submittedName>
        <fullName evidence="2">Uncharacterized protein</fullName>
    </submittedName>
</protein>